<proteinExistence type="predicted"/>
<dbReference type="SUPFAM" id="SSF50353">
    <property type="entry name" value="Cytokine"/>
    <property type="match status" value="1"/>
</dbReference>
<dbReference type="EMBL" id="JBCEZU010000329">
    <property type="protein sequence ID" value="KAK9520304.1"/>
    <property type="molecule type" value="Genomic_DNA"/>
</dbReference>
<dbReference type="CDD" id="cd23298">
    <property type="entry name" value="beta-trefoil_IL18"/>
    <property type="match status" value="1"/>
</dbReference>
<name>A0AAW1ECV8_ZOAVI</name>
<evidence type="ECO:0000313" key="1">
    <source>
        <dbReference type="EMBL" id="KAK9520304.1"/>
    </source>
</evidence>
<keyword evidence="2" id="KW-1185">Reference proteome</keyword>
<gene>
    <name evidence="1" type="ORF">VZT92_020200</name>
</gene>
<dbReference type="Proteomes" id="UP001488805">
    <property type="component" value="Unassembled WGS sequence"/>
</dbReference>
<sequence length="205" mass="23192">MACSYTPVTWVGTCGDAFYFQEVAAATDADVDKDSFGISERCLCCWVKSKDNKVLFLSDAWNDATKQFQVKDLTSKQLNEPDCKFKVQTYREFEKAGRDGRPTMLYVKNDEGKNVVACCDLNRNIYSENMDALPKDIQETCHKALFYMTELSPTNTYQFESSLFPSEFLGFAPDGDNPSLNKLVLHKKAKDEVDESCCVVLRCVV</sequence>
<dbReference type="Gene3D" id="2.80.10.50">
    <property type="match status" value="1"/>
</dbReference>
<evidence type="ECO:0000313" key="2">
    <source>
        <dbReference type="Proteomes" id="UP001488805"/>
    </source>
</evidence>
<protein>
    <submittedName>
        <fullName evidence="1">Uncharacterized protein</fullName>
    </submittedName>
</protein>
<comment type="caution">
    <text evidence="1">The sequence shown here is derived from an EMBL/GenBank/DDBJ whole genome shotgun (WGS) entry which is preliminary data.</text>
</comment>
<organism evidence="1 2">
    <name type="scientific">Zoarces viviparus</name>
    <name type="common">Viviparous eelpout</name>
    <name type="synonym">Blennius viviparus</name>
    <dbReference type="NCBI Taxonomy" id="48416"/>
    <lineage>
        <taxon>Eukaryota</taxon>
        <taxon>Metazoa</taxon>
        <taxon>Chordata</taxon>
        <taxon>Craniata</taxon>
        <taxon>Vertebrata</taxon>
        <taxon>Euteleostomi</taxon>
        <taxon>Actinopterygii</taxon>
        <taxon>Neopterygii</taxon>
        <taxon>Teleostei</taxon>
        <taxon>Neoteleostei</taxon>
        <taxon>Acanthomorphata</taxon>
        <taxon>Eupercaria</taxon>
        <taxon>Perciformes</taxon>
        <taxon>Cottioidei</taxon>
        <taxon>Zoarcales</taxon>
        <taxon>Zoarcidae</taxon>
        <taxon>Zoarcinae</taxon>
        <taxon>Zoarces</taxon>
    </lineage>
</organism>
<dbReference type="AlphaFoldDB" id="A0AAW1ECV8"/>
<dbReference type="InterPro" id="IPR008996">
    <property type="entry name" value="IL1/FGF"/>
</dbReference>
<accession>A0AAW1ECV8</accession>
<reference evidence="1 2" key="1">
    <citation type="journal article" date="2024" name="Genome Biol. Evol.">
        <title>Chromosome-level genome assembly of the viviparous eelpout Zoarces viviparus.</title>
        <authorList>
            <person name="Fuhrmann N."/>
            <person name="Brasseur M.V."/>
            <person name="Bakowski C.E."/>
            <person name="Podsiadlowski L."/>
            <person name="Prost S."/>
            <person name="Krehenwinkel H."/>
            <person name="Mayer C."/>
        </authorList>
    </citation>
    <scope>NUCLEOTIDE SEQUENCE [LARGE SCALE GENOMIC DNA]</scope>
    <source>
        <strain evidence="1">NO-MEL_2022_Ind0_liver</strain>
    </source>
</reference>